<gene>
    <name evidence="1" type="ORF">OFUS_LOCUS16916</name>
</gene>
<organism evidence="1 2">
    <name type="scientific">Owenia fusiformis</name>
    <name type="common">Polychaete worm</name>
    <dbReference type="NCBI Taxonomy" id="6347"/>
    <lineage>
        <taxon>Eukaryota</taxon>
        <taxon>Metazoa</taxon>
        <taxon>Spiralia</taxon>
        <taxon>Lophotrochozoa</taxon>
        <taxon>Annelida</taxon>
        <taxon>Polychaeta</taxon>
        <taxon>Sedentaria</taxon>
        <taxon>Canalipalpata</taxon>
        <taxon>Sabellida</taxon>
        <taxon>Oweniida</taxon>
        <taxon>Oweniidae</taxon>
        <taxon>Owenia</taxon>
    </lineage>
</organism>
<dbReference type="OrthoDB" id="6382611at2759"/>
<proteinExistence type="predicted"/>
<keyword evidence="2" id="KW-1185">Reference proteome</keyword>
<comment type="caution">
    <text evidence="1">The sequence shown here is derived from an EMBL/GenBank/DDBJ whole genome shotgun (WGS) entry which is preliminary data.</text>
</comment>
<feature type="non-terminal residue" evidence="1">
    <location>
        <position position="1"/>
    </location>
</feature>
<evidence type="ECO:0000313" key="2">
    <source>
        <dbReference type="Proteomes" id="UP000749559"/>
    </source>
</evidence>
<reference evidence="1" key="1">
    <citation type="submission" date="2022-03" db="EMBL/GenBank/DDBJ databases">
        <authorList>
            <person name="Martin C."/>
        </authorList>
    </citation>
    <scope>NUCLEOTIDE SEQUENCE</scope>
</reference>
<protein>
    <submittedName>
        <fullName evidence="1">Uncharacterized protein</fullName>
    </submittedName>
</protein>
<dbReference type="Proteomes" id="UP000749559">
    <property type="component" value="Unassembled WGS sequence"/>
</dbReference>
<dbReference type="EMBL" id="CAIIXF020000008">
    <property type="protein sequence ID" value="CAH1791877.1"/>
    <property type="molecule type" value="Genomic_DNA"/>
</dbReference>
<sequence>KVYNRRHEDYKQGGKAKVNLMYQVRLGIFYEEQHEVVIEQLMAIFCKTNFTLLDYILKVLLPEMLVKIYMDVKHSTHDEAEQFMEDALENSQDFMLIDKTV</sequence>
<dbReference type="AlphaFoldDB" id="A0A8J1U2Q8"/>
<evidence type="ECO:0000313" key="1">
    <source>
        <dbReference type="EMBL" id="CAH1791877.1"/>
    </source>
</evidence>
<name>A0A8J1U2Q8_OWEFU</name>
<accession>A0A8J1U2Q8</accession>